<organism evidence="2 3">
    <name type="scientific">Aquimarina litoralis</name>
    <dbReference type="NCBI Taxonomy" id="584605"/>
    <lineage>
        <taxon>Bacteria</taxon>
        <taxon>Pseudomonadati</taxon>
        <taxon>Bacteroidota</taxon>
        <taxon>Flavobacteriia</taxon>
        <taxon>Flavobacteriales</taxon>
        <taxon>Flavobacteriaceae</taxon>
        <taxon>Aquimarina</taxon>
    </lineage>
</organism>
<sequence>MKNKKLNQWLWKWHVIAGLVSAPFIILLAITGCIYLFKDIYEKPTREPIKAVKPLHTSFSYEAQKRVADSILGKSHNAMLVSTKNTQATEFISGRFGHKKSIYINPYTNEPTGRITATDGLMYTVRKLHGELLLSSTGTLVVELIASWMVVLLLTGIFIWWPARNWRLQGFFIPRWKKGKQVLLRDLHAITAFWISGLLLLVLAGAFPWTEVVGSNFKTVQKVTGTGFPKSWMGIGIEEPSNDKKISLDKIVAKAKTLNLSGEVRIDFPKGPNGVYSVGNTYYPDLSLQQKFHFNQYTGNLSLHQNWNEVGVLMRGRMWVMAFHQGQFGPWNWWLMLFSAILLTISSITAIFSYFSRKPAGKWMVPKVPKSFVVSPVVIFVIALLAIVFPLFGLSVLLILVVEKFQNRKTSSNNHK</sequence>
<feature type="transmembrane region" description="Helical" evidence="1">
    <location>
        <begin position="182"/>
        <end position="207"/>
    </location>
</feature>
<dbReference type="PANTHER" id="PTHR34219:SF1">
    <property type="entry name" value="PEPSY DOMAIN-CONTAINING PROTEIN"/>
    <property type="match status" value="1"/>
</dbReference>
<keyword evidence="1" id="KW-0812">Transmembrane</keyword>
<evidence type="ECO:0000256" key="1">
    <source>
        <dbReference type="SAM" id="Phobius"/>
    </source>
</evidence>
<evidence type="ECO:0000313" key="3">
    <source>
        <dbReference type="Proteomes" id="UP001501758"/>
    </source>
</evidence>
<dbReference type="Pfam" id="PF03929">
    <property type="entry name" value="PepSY_TM"/>
    <property type="match status" value="1"/>
</dbReference>
<accession>A0ABP3UB51</accession>
<feature type="transmembrane region" description="Helical" evidence="1">
    <location>
        <begin position="377"/>
        <end position="402"/>
    </location>
</feature>
<keyword evidence="1" id="KW-0472">Membrane</keyword>
<dbReference type="InterPro" id="IPR005625">
    <property type="entry name" value="PepSY-ass_TM"/>
</dbReference>
<dbReference type="EMBL" id="BAAAGE010000003">
    <property type="protein sequence ID" value="GAA0726097.1"/>
    <property type="molecule type" value="Genomic_DNA"/>
</dbReference>
<proteinExistence type="predicted"/>
<feature type="transmembrane region" description="Helical" evidence="1">
    <location>
        <begin position="12"/>
        <end position="37"/>
    </location>
</feature>
<dbReference type="PANTHER" id="PTHR34219">
    <property type="entry name" value="IRON-REGULATED INNER MEMBRANE PROTEIN-RELATED"/>
    <property type="match status" value="1"/>
</dbReference>
<gene>
    <name evidence="2" type="ORF">GCM10009430_32720</name>
</gene>
<comment type="caution">
    <text evidence="2">The sequence shown here is derived from an EMBL/GenBank/DDBJ whole genome shotgun (WGS) entry which is preliminary data.</text>
</comment>
<dbReference type="RefSeq" id="WP_343913343.1">
    <property type="nucleotide sequence ID" value="NZ_BAAAGE010000003.1"/>
</dbReference>
<evidence type="ECO:0000313" key="2">
    <source>
        <dbReference type="EMBL" id="GAA0726097.1"/>
    </source>
</evidence>
<feature type="transmembrane region" description="Helical" evidence="1">
    <location>
        <begin position="333"/>
        <end position="356"/>
    </location>
</feature>
<dbReference type="Proteomes" id="UP001501758">
    <property type="component" value="Unassembled WGS sequence"/>
</dbReference>
<reference evidence="3" key="1">
    <citation type="journal article" date="2019" name="Int. J. Syst. Evol. Microbiol.">
        <title>The Global Catalogue of Microorganisms (GCM) 10K type strain sequencing project: providing services to taxonomists for standard genome sequencing and annotation.</title>
        <authorList>
            <consortium name="The Broad Institute Genomics Platform"/>
            <consortium name="The Broad Institute Genome Sequencing Center for Infectious Disease"/>
            <person name="Wu L."/>
            <person name="Ma J."/>
        </authorList>
    </citation>
    <scope>NUCLEOTIDE SEQUENCE [LARGE SCALE GENOMIC DNA]</scope>
    <source>
        <strain evidence="3">JCM 15974</strain>
    </source>
</reference>
<keyword evidence="3" id="KW-1185">Reference proteome</keyword>
<name>A0ABP3UB51_9FLAO</name>
<dbReference type="PROSITE" id="PS51257">
    <property type="entry name" value="PROKAR_LIPOPROTEIN"/>
    <property type="match status" value="1"/>
</dbReference>
<protein>
    <submittedName>
        <fullName evidence="2">PepSY domain-containing protein</fullName>
    </submittedName>
</protein>
<keyword evidence="1" id="KW-1133">Transmembrane helix</keyword>
<feature type="transmembrane region" description="Helical" evidence="1">
    <location>
        <begin position="140"/>
        <end position="161"/>
    </location>
</feature>